<keyword evidence="8 9" id="KW-0472">Membrane</keyword>
<evidence type="ECO:0000256" key="7">
    <source>
        <dbReference type="ARBA" id="ARBA00023128"/>
    </source>
</evidence>
<keyword evidence="11" id="KW-1185">Reference proteome</keyword>
<evidence type="ECO:0000256" key="2">
    <source>
        <dbReference type="ARBA" id="ARBA00004673"/>
    </source>
</evidence>
<reference evidence="10 11" key="1">
    <citation type="submission" date="2015-07" db="EMBL/GenBank/DDBJ databases">
        <title>The genome of Eufriesea mexicana.</title>
        <authorList>
            <person name="Pan H."/>
            <person name="Kapheim K."/>
        </authorList>
    </citation>
    <scope>NUCLEOTIDE SEQUENCE [LARGE SCALE GENOMIC DNA]</scope>
    <source>
        <strain evidence="10">0111107269</strain>
        <tissue evidence="10">Whole body</tissue>
    </source>
</reference>
<evidence type="ECO:0000256" key="8">
    <source>
        <dbReference type="ARBA" id="ARBA00023136"/>
    </source>
</evidence>
<evidence type="ECO:0000313" key="11">
    <source>
        <dbReference type="Proteomes" id="UP000250275"/>
    </source>
</evidence>
<gene>
    <name evidence="10" type="ORF">WN48_09444</name>
</gene>
<comment type="similarity">
    <text evidence="3">Belongs to the cytochrome c oxidase subunit 6c family.</text>
</comment>
<protein>
    <submittedName>
        <fullName evidence="10">Uncharacterized protein</fullName>
    </submittedName>
</protein>
<evidence type="ECO:0000256" key="4">
    <source>
        <dbReference type="ARBA" id="ARBA00022692"/>
    </source>
</evidence>
<evidence type="ECO:0000313" key="10">
    <source>
        <dbReference type="EMBL" id="OAD53703.1"/>
    </source>
</evidence>
<name>A0A310SEC4_9HYME</name>
<keyword evidence="7" id="KW-0496">Mitochondrion</keyword>
<dbReference type="Proteomes" id="UP000250275">
    <property type="component" value="Unassembled WGS sequence"/>
</dbReference>
<dbReference type="Gene3D" id="4.10.93.10">
    <property type="entry name" value="Mitochondrial cytochrome c oxidase subunit VIc/VIIs"/>
    <property type="match status" value="1"/>
</dbReference>
<proteinExistence type="inferred from homology"/>
<dbReference type="PANTHER" id="PTHR48416:SF1">
    <property type="entry name" value="CYTOCHROME C OXIDASE SUBUNIT 6C"/>
    <property type="match status" value="1"/>
</dbReference>
<dbReference type="EMBL" id="KQ766333">
    <property type="protein sequence ID" value="OAD53703.1"/>
    <property type="molecule type" value="Genomic_DNA"/>
</dbReference>
<evidence type="ECO:0000256" key="9">
    <source>
        <dbReference type="SAM" id="Phobius"/>
    </source>
</evidence>
<feature type="transmembrane region" description="Helical" evidence="9">
    <location>
        <begin position="23"/>
        <end position="41"/>
    </location>
</feature>
<evidence type="ECO:0000256" key="5">
    <source>
        <dbReference type="ARBA" id="ARBA00022792"/>
    </source>
</evidence>
<evidence type="ECO:0000256" key="1">
    <source>
        <dbReference type="ARBA" id="ARBA00004434"/>
    </source>
</evidence>
<accession>A0A310SEC4</accession>
<dbReference type="SUPFAM" id="SSF81415">
    <property type="entry name" value="Mitochondrial cytochrome c oxidase subunit VIc"/>
    <property type="match status" value="1"/>
</dbReference>
<evidence type="ECO:0000256" key="6">
    <source>
        <dbReference type="ARBA" id="ARBA00022989"/>
    </source>
</evidence>
<comment type="pathway">
    <text evidence="2">Energy metabolism; oxidative phosphorylation.</text>
</comment>
<keyword evidence="6 9" id="KW-1133">Transmembrane helix</keyword>
<keyword evidence="4 9" id="KW-0812">Transmembrane</keyword>
<dbReference type="InterPro" id="IPR037169">
    <property type="entry name" value="Cytochrome_c_oxidase_VIc_sf"/>
</dbReference>
<dbReference type="OrthoDB" id="10051322at2759"/>
<sequence>MATEGRLQKPQLRDMHITKTKKSLVIVTAIVSVVGLAYKILVSDAYEKKVEDFYKTYNAEASLKRMNEAGLMESYQT</sequence>
<dbReference type="InterPro" id="IPR051389">
    <property type="entry name" value="Cytochrome_c_oxidase_VIc"/>
</dbReference>
<dbReference type="InterPro" id="IPR034884">
    <property type="entry name" value="Cytochrome_c_oxidase_VIc/VIIs"/>
</dbReference>
<dbReference type="PANTHER" id="PTHR48416">
    <property type="entry name" value="CYTOCHROME C OXIDASE SUBUNIT 6C"/>
    <property type="match status" value="1"/>
</dbReference>
<keyword evidence="5" id="KW-0999">Mitochondrion inner membrane</keyword>
<dbReference type="GO" id="GO:0005743">
    <property type="term" value="C:mitochondrial inner membrane"/>
    <property type="evidence" value="ECO:0007669"/>
    <property type="project" value="UniProtKB-SubCell"/>
</dbReference>
<dbReference type="Pfam" id="PF02937">
    <property type="entry name" value="COX6C"/>
    <property type="match status" value="1"/>
</dbReference>
<organism evidence="10 11">
    <name type="scientific">Eufriesea mexicana</name>
    <dbReference type="NCBI Taxonomy" id="516756"/>
    <lineage>
        <taxon>Eukaryota</taxon>
        <taxon>Metazoa</taxon>
        <taxon>Ecdysozoa</taxon>
        <taxon>Arthropoda</taxon>
        <taxon>Hexapoda</taxon>
        <taxon>Insecta</taxon>
        <taxon>Pterygota</taxon>
        <taxon>Neoptera</taxon>
        <taxon>Endopterygota</taxon>
        <taxon>Hymenoptera</taxon>
        <taxon>Apocrita</taxon>
        <taxon>Aculeata</taxon>
        <taxon>Apoidea</taxon>
        <taxon>Anthophila</taxon>
        <taxon>Apidae</taxon>
        <taxon>Eufriesea</taxon>
    </lineage>
</organism>
<evidence type="ECO:0000256" key="3">
    <source>
        <dbReference type="ARBA" id="ARBA00007204"/>
    </source>
</evidence>
<comment type="subcellular location">
    <subcellularLocation>
        <location evidence="1">Mitochondrion inner membrane</location>
        <topology evidence="1">Single-pass membrane protein</topology>
    </subcellularLocation>
</comment>
<dbReference type="AlphaFoldDB" id="A0A310SEC4"/>